<reference evidence="2" key="1">
    <citation type="submission" date="2022-11" db="UniProtKB">
        <authorList>
            <consortium name="WormBaseParasite"/>
        </authorList>
    </citation>
    <scope>IDENTIFICATION</scope>
</reference>
<dbReference type="Proteomes" id="UP000887576">
    <property type="component" value="Unplaced"/>
</dbReference>
<evidence type="ECO:0000313" key="1">
    <source>
        <dbReference type="Proteomes" id="UP000887576"/>
    </source>
</evidence>
<organism evidence="1 2">
    <name type="scientific">Panagrolaimus sp. JU765</name>
    <dbReference type="NCBI Taxonomy" id="591449"/>
    <lineage>
        <taxon>Eukaryota</taxon>
        <taxon>Metazoa</taxon>
        <taxon>Ecdysozoa</taxon>
        <taxon>Nematoda</taxon>
        <taxon>Chromadorea</taxon>
        <taxon>Rhabditida</taxon>
        <taxon>Tylenchina</taxon>
        <taxon>Panagrolaimomorpha</taxon>
        <taxon>Panagrolaimoidea</taxon>
        <taxon>Panagrolaimidae</taxon>
        <taxon>Panagrolaimus</taxon>
    </lineage>
</organism>
<dbReference type="WBParaSite" id="JU765_v2.g13049.t1">
    <property type="protein sequence ID" value="JU765_v2.g13049.t1"/>
    <property type="gene ID" value="JU765_v2.g13049"/>
</dbReference>
<proteinExistence type="predicted"/>
<protein>
    <submittedName>
        <fullName evidence="2">Uncharacterized protein</fullName>
    </submittedName>
</protein>
<name>A0AC34Q4W8_9BILA</name>
<accession>A0AC34Q4W8</accession>
<sequence>MKMLNVNSFIILALVLACFVLTESAVARMKVNLGEEARFDFGENMLVIKRTTRAHKDSQYIFAAPHQDGSWTTDGENKIGSHSQLYWNGTLVIKKVTLDDVGNYEMPMETPRPNLARTMVDFVLEEE</sequence>
<evidence type="ECO:0000313" key="2">
    <source>
        <dbReference type="WBParaSite" id="JU765_v2.g13049.t1"/>
    </source>
</evidence>